<evidence type="ECO:0000313" key="4">
    <source>
        <dbReference type="EMBL" id="VEL07082.1"/>
    </source>
</evidence>
<comment type="caution">
    <text evidence="4">The sequence shown here is derived from an EMBL/GenBank/DDBJ whole genome shotgun (WGS) entry which is preliminary data.</text>
</comment>
<dbReference type="InterPro" id="IPR035914">
    <property type="entry name" value="Sperma_CUB_dom_sf"/>
</dbReference>
<organism evidence="4 5">
    <name type="scientific">Protopolystoma xenopodis</name>
    <dbReference type="NCBI Taxonomy" id="117903"/>
    <lineage>
        <taxon>Eukaryota</taxon>
        <taxon>Metazoa</taxon>
        <taxon>Spiralia</taxon>
        <taxon>Lophotrochozoa</taxon>
        <taxon>Platyhelminthes</taxon>
        <taxon>Monogenea</taxon>
        <taxon>Polyopisthocotylea</taxon>
        <taxon>Polystomatidea</taxon>
        <taxon>Polystomatidae</taxon>
        <taxon>Protopolystoma</taxon>
    </lineage>
</organism>
<dbReference type="InterPro" id="IPR000859">
    <property type="entry name" value="CUB_dom"/>
</dbReference>
<comment type="caution">
    <text evidence="2">Lacks conserved residue(s) required for the propagation of feature annotation.</text>
</comment>
<reference evidence="4" key="1">
    <citation type="submission" date="2018-11" db="EMBL/GenBank/DDBJ databases">
        <authorList>
            <consortium name="Pathogen Informatics"/>
        </authorList>
    </citation>
    <scope>NUCLEOTIDE SEQUENCE</scope>
</reference>
<name>A0A448WAL3_9PLAT</name>
<evidence type="ECO:0000256" key="1">
    <source>
        <dbReference type="ARBA" id="ARBA00023157"/>
    </source>
</evidence>
<evidence type="ECO:0000313" key="5">
    <source>
        <dbReference type="Proteomes" id="UP000784294"/>
    </source>
</evidence>
<protein>
    <recommendedName>
        <fullName evidence="3">CUB domain-containing protein</fullName>
    </recommendedName>
</protein>
<dbReference type="Gene3D" id="2.60.120.290">
    <property type="entry name" value="Spermadhesin, CUB domain"/>
    <property type="match status" value="1"/>
</dbReference>
<dbReference type="Proteomes" id="UP000784294">
    <property type="component" value="Unassembled WGS sequence"/>
</dbReference>
<accession>A0A448WAL3</accession>
<feature type="domain" description="CUB" evidence="3">
    <location>
        <begin position="1"/>
        <end position="105"/>
    </location>
</feature>
<dbReference type="EMBL" id="CAAALY010000979">
    <property type="protein sequence ID" value="VEL07082.1"/>
    <property type="molecule type" value="Genomic_DNA"/>
</dbReference>
<keyword evidence="5" id="KW-1185">Reference proteome</keyword>
<gene>
    <name evidence="4" type="ORF">PXEA_LOCUS522</name>
</gene>
<proteinExistence type="predicted"/>
<dbReference type="AlphaFoldDB" id="A0A448WAL3"/>
<dbReference type="PROSITE" id="PS01180">
    <property type="entry name" value="CUB"/>
    <property type="match status" value="1"/>
</dbReference>
<evidence type="ECO:0000259" key="3">
    <source>
        <dbReference type="PROSITE" id="PS01180"/>
    </source>
</evidence>
<dbReference type="OrthoDB" id="6277583at2759"/>
<keyword evidence="1" id="KW-1015">Disulfide bond</keyword>
<sequence length="300" mass="33107">MLIFYDTIRCPSDFLAFFDGSEIGDSLTNPTAPMIGGRFCGQSSDLRGENLRIVSTGSVLTMIFVTGASTDMQTGRPVAGALLLSPSETKDLLTAKGFRIKYSFTNLLVEVPESLKHLHLRGTECDFLIRSQGRSFGEIISPKLNENSSKFVLERICSVYFLGLHHKQMMEVVRIGFENISLPAGDAKSGKCSNGFLAVYGGYRLTSFQDDSNFLEMDKLPDMEENSADENVAQLMRVPSQVWCDVGGRVNSLLVGRNLHLSPLLSQRSLLMIRFNSTGMDPSTGFTGGFKLFYKFTIGE</sequence>
<evidence type="ECO:0000256" key="2">
    <source>
        <dbReference type="PROSITE-ProRule" id="PRU00059"/>
    </source>
</evidence>